<dbReference type="InterPro" id="IPR044068">
    <property type="entry name" value="CB"/>
</dbReference>
<dbReference type="PANTHER" id="PTHR30629">
    <property type="entry name" value="PROPHAGE INTEGRASE"/>
    <property type="match status" value="1"/>
</dbReference>
<keyword evidence="9" id="KW-1185">Reference proteome</keyword>
<evidence type="ECO:0000256" key="2">
    <source>
        <dbReference type="ARBA" id="ARBA00022908"/>
    </source>
</evidence>
<dbReference type="InterPro" id="IPR002104">
    <property type="entry name" value="Integrase_catalytic"/>
</dbReference>
<dbReference type="InterPro" id="IPR038488">
    <property type="entry name" value="Integrase_DNA-bd_sf"/>
</dbReference>
<dbReference type="PANTHER" id="PTHR30629:SF2">
    <property type="entry name" value="PROPHAGE INTEGRASE INTS-RELATED"/>
    <property type="match status" value="1"/>
</dbReference>
<keyword evidence="4" id="KW-0233">DNA recombination</keyword>
<dbReference type="InterPro" id="IPR011010">
    <property type="entry name" value="DNA_brk_join_enz"/>
</dbReference>
<dbReference type="Pfam" id="PF13356">
    <property type="entry name" value="Arm-DNA-bind_3"/>
    <property type="match status" value="1"/>
</dbReference>
<feature type="domain" description="Tyr recombinase" evidence="6">
    <location>
        <begin position="202"/>
        <end position="382"/>
    </location>
</feature>
<evidence type="ECO:0000313" key="9">
    <source>
        <dbReference type="Proteomes" id="UP000238137"/>
    </source>
</evidence>
<evidence type="ECO:0000256" key="3">
    <source>
        <dbReference type="ARBA" id="ARBA00023125"/>
    </source>
</evidence>
<dbReference type="SUPFAM" id="SSF56349">
    <property type="entry name" value="DNA breaking-rejoining enzymes"/>
    <property type="match status" value="1"/>
</dbReference>
<dbReference type="GO" id="GO:0015074">
    <property type="term" value="P:DNA integration"/>
    <property type="evidence" value="ECO:0007669"/>
    <property type="project" value="UniProtKB-KW"/>
</dbReference>
<dbReference type="InterPro" id="IPR025166">
    <property type="entry name" value="Integrase_DNA_bind_dom"/>
</dbReference>
<dbReference type="AlphaFoldDB" id="A0A422QUR7"/>
<dbReference type="GO" id="GO:0006310">
    <property type="term" value="P:DNA recombination"/>
    <property type="evidence" value="ECO:0007669"/>
    <property type="project" value="UniProtKB-KW"/>
</dbReference>
<organism evidence="8 9">
    <name type="scientific">Paracoccus methylarcula</name>
    <dbReference type="NCBI Taxonomy" id="72022"/>
    <lineage>
        <taxon>Bacteria</taxon>
        <taxon>Pseudomonadati</taxon>
        <taxon>Pseudomonadota</taxon>
        <taxon>Alphaproteobacteria</taxon>
        <taxon>Rhodobacterales</taxon>
        <taxon>Paracoccaceae</taxon>
        <taxon>Paracoccus</taxon>
    </lineage>
</organism>
<evidence type="ECO:0000256" key="1">
    <source>
        <dbReference type="ARBA" id="ARBA00008857"/>
    </source>
</evidence>
<name>A0A422QUR7_9RHOB</name>
<dbReference type="Proteomes" id="UP000238137">
    <property type="component" value="Unassembled WGS sequence"/>
</dbReference>
<dbReference type="InterPro" id="IPR013762">
    <property type="entry name" value="Integrase-like_cat_sf"/>
</dbReference>
<evidence type="ECO:0000259" key="6">
    <source>
        <dbReference type="PROSITE" id="PS51898"/>
    </source>
</evidence>
<evidence type="ECO:0000256" key="5">
    <source>
        <dbReference type="PROSITE-ProRule" id="PRU01248"/>
    </source>
</evidence>
<dbReference type="Pfam" id="PF22022">
    <property type="entry name" value="Phage_int_M"/>
    <property type="match status" value="1"/>
</dbReference>
<dbReference type="Gene3D" id="3.30.160.390">
    <property type="entry name" value="Integrase, DNA-binding domain"/>
    <property type="match status" value="1"/>
</dbReference>
<accession>A0A422QUR7</accession>
<gene>
    <name evidence="8" type="ORF">A7A09_014545</name>
</gene>
<dbReference type="PROSITE" id="PS51900">
    <property type="entry name" value="CB"/>
    <property type="match status" value="1"/>
</dbReference>
<proteinExistence type="inferred from homology"/>
<dbReference type="GO" id="GO:0003677">
    <property type="term" value="F:DNA binding"/>
    <property type="evidence" value="ECO:0007669"/>
    <property type="project" value="UniProtKB-UniRule"/>
</dbReference>
<dbReference type="PROSITE" id="PS51898">
    <property type="entry name" value="TYR_RECOMBINASE"/>
    <property type="match status" value="1"/>
</dbReference>
<dbReference type="Gene3D" id="1.10.443.10">
    <property type="entry name" value="Intergrase catalytic core"/>
    <property type="match status" value="1"/>
</dbReference>
<evidence type="ECO:0000259" key="7">
    <source>
        <dbReference type="PROSITE" id="PS51900"/>
    </source>
</evidence>
<dbReference type="InterPro" id="IPR053876">
    <property type="entry name" value="Phage_int_M"/>
</dbReference>
<comment type="caution">
    <text evidence="8">The sequence shown here is derived from an EMBL/GenBank/DDBJ whole genome shotgun (WGS) entry which is preliminary data.</text>
</comment>
<comment type="similarity">
    <text evidence="1">Belongs to the 'phage' integrase family.</text>
</comment>
<evidence type="ECO:0000256" key="4">
    <source>
        <dbReference type="ARBA" id="ARBA00023172"/>
    </source>
</evidence>
<dbReference type="EMBL" id="PXNQ02000009">
    <property type="protein sequence ID" value="RNF33706.1"/>
    <property type="molecule type" value="Genomic_DNA"/>
</dbReference>
<sequence length="399" mass="45246">MALTEQQIRALKPQAKAYRKGDRDGLYLQVTPSGGKHWRLNYSFQGKQKTASFGSYPEVNLYNARQELAKAKDLLRDGIDPNAAKKADGGPSDPEGETFQSVATRWFKLNKDQWASSYYNRMRNRMVRDCFPEIGGKPVASITPADVLACIRKIEERGAIETGRRIHQIMGAAFRFAVAENLIPFDPSRDIGSALAPKPKVQHRAAMPADQIGDFLKSLDGYRVDPVTVAAMRLVIFTVVRTSELRFAEWSEFEDLDGKEPLWRIAGPKMKMRRDHLVPLSRQAVQVLKELKPLTGHQRFVFLSQQAGMKKPISENTMLYTLYRSGHHSRATTHGFRSSFSTWSNESGWNRDWIEMCLAHVDGSVRSAYNHALYLGQRRKLLQAWADFISPPGEFDDIL</sequence>
<keyword evidence="2" id="KW-0229">DNA integration</keyword>
<dbReference type="InterPro" id="IPR010998">
    <property type="entry name" value="Integrase_recombinase_N"/>
</dbReference>
<dbReference type="CDD" id="cd00801">
    <property type="entry name" value="INT_P4_C"/>
    <property type="match status" value="1"/>
</dbReference>
<keyword evidence="3 5" id="KW-0238">DNA-binding</keyword>
<dbReference type="Gene3D" id="1.10.150.130">
    <property type="match status" value="1"/>
</dbReference>
<dbReference type="Pfam" id="PF00589">
    <property type="entry name" value="Phage_integrase"/>
    <property type="match status" value="1"/>
</dbReference>
<dbReference type="OrthoDB" id="9795573at2"/>
<dbReference type="InterPro" id="IPR050808">
    <property type="entry name" value="Phage_Integrase"/>
</dbReference>
<evidence type="ECO:0000313" key="8">
    <source>
        <dbReference type="EMBL" id="RNF33706.1"/>
    </source>
</evidence>
<protein>
    <submittedName>
        <fullName evidence="8">DUF4102 domain-containing protein</fullName>
    </submittedName>
</protein>
<dbReference type="RefSeq" id="WP_106692083.1">
    <property type="nucleotide sequence ID" value="NZ_PXNQ02000009.1"/>
</dbReference>
<feature type="domain" description="Core-binding (CB)" evidence="7">
    <location>
        <begin position="97"/>
        <end position="178"/>
    </location>
</feature>
<reference evidence="8" key="1">
    <citation type="submission" date="2018-05" db="EMBL/GenBank/DDBJ databases">
        <title>Reclassification of Methylarcula marina and Methylarcula terricola as Paracoccus methylarcula sp.nov., comb.nov. and Paracoccus terricola comb.nov.</title>
        <authorList>
            <person name="Shmareva M.N."/>
            <person name="Doronina N.V."/>
            <person name="Vasilenko O.V."/>
            <person name="Tarlachkov S.V."/>
            <person name="Trotsenko Y.A."/>
        </authorList>
    </citation>
    <scope>NUCLEOTIDE SEQUENCE [LARGE SCALE GENOMIC DNA]</scope>
    <source>
        <strain evidence="8">VKM B-2159</strain>
    </source>
</reference>